<sequence length="191" mass="20346">MYCLRRHACLNGFCLHFSYRKVAMKKIKVKPANTILSLLLFMALCASLTYWTLQWMKPKQRPVAAPLVVQQAIDPAAAANLFGGDLQPVAIASNYQLLGVVAAKNGTGSAAIVSVDGKPAQALRVGSDIQPGVQISEVHPDYILLSNGGVNQRVVLPQKSNNAPAAPMTMQPSVPPPPGMPPPQPEADTRG</sequence>
<feature type="transmembrane region" description="Helical" evidence="10">
    <location>
        <begin position="34"/>
        <end position="53"/>
    </location>
</feature>
<keyword evidence="3" id="KW-1003">Cell membrane</keyword>
<evidence type="ECO:0000256" key="8">
    <source>
        <dbReference type="ARBA" id="ARBA00023136"/>
    </source>
</evidence>
<keyword evidence="6" id="KW-0653">Protein transport</keyword>
<keyword evidence="8 10" id="KW-0472">Membrane</keyword>
<evidence type="ECO:0000256" key="6">
    <source>
        <dbReference type="ARBA" id="ARBA00022927"/>
    </source>
</evidence>
<dbReference type="OrthoDB" id="8778618at2"/>
<dbReference type="Pfam" id="PF11356">
    <property type="entry name" value="T2SSC"/>
    <property type="match status" value="1"/>
</dbReference>
<feature type="compositionally biased region" description="Pro residues" evidence="9">
    <location>
        <begin position="173"/>
        <end position="185"/>
    </location>
</feature>
<feature type="region of interest" description="Disordered" evidence="9">
    <location>
        <begin position="160"/>
        <end position="191"/>
    </location>
</feature>
<evidence type="ECO:0000256" key="10">
    <source>
        <dbReference type="SAM" id="Phobius"/>
    </source>
</evidence>
<accession>A0A843YTA0</accession>
<evidence type="ECO:0000256" key="7">
    <source>
        <dbReference type="ARBA" id="ARBA00022989"/>
    </source>
</evidence>
<dbReference type="InterPro" id="IPR024961">
    <property type="entry name" value="T2SS_GspC_N"/>
</dbReference>
<dbReference type="AlphaFoldDB" id="A0A843YTA0"/>
<evidence type="ECO:0000313" key="13">
    <source>
        <dbReference type="Proteomes" id="UP000451565"/>
    </source>
</evidence>
<proteinExistence type="predicted"/>
<dbReference type="GO" id="GO:0005886">
    <property type="term" value="C:plasma membrane"/>
    <property type="evidence" value="ECO:0007669"/>
    <property type="project" value="UniProtKB-SubCell"/>
</dbReference>
<evidence type="ECO:0000313" key="12">
    <source>
        <dbReference type="EMBL" id="MQR00482.1"/>
    </source>
</evidence>
<keyword evidence="5 10" id="KW-0812">Transmembrane</keyword>
<evidence type="ECO:0000256" key="3">
    <source>
        <dbReference type="ARBA" id="ARBA00022475"/>
    </source>
</evidence>
<evidence type="ECO:0000256" key="4">
    <source>
        <dbReference type="ARBA" id="ARBA00022519"/>
    </source>
</evidence>
<keyword evidence="2" id="KW-0813">Transport</keyword>
<organism evidence="12 13">
    <name type="scientific">Glaciimonas soli</name>
    <dbReference type="NCBI Taxonomy" id="2590999"/>
    <lineage>
        <taxon>Bacteria</taxon>
        <taxon>Pseudomonadati</taxon>
        <taxon>Pseudomonadota</taxon>
        <taxon>Betaproteobacteria</taxon>
        <taxon>Burkholderiales</taxon>
        <taxon>Oxalobacteraceae</taxon>
        <taxon>Glaciimonas</taxon>
    </lineage>
</organism>
<gene>
    <name evidence="12" type="ORF">GEV47_07285</name>
</gene>
<comment type="subcellular location">
    <subcellularLocation>
        <location evidence="1">Cell inner membrane</location>
    </subcellularLocation>
</comment>
<protein>
    <recommendedName>
        <fullName evidence="11">Type II secretion system protein GspC N-terminal domain-containing protein</fullName>
    </recommendedName>
</protein>
<dbReference type="EMBL" id="WINI01000003">
    <property type="protein sequence ID" value="MQR00482.1"/>
    <property type="molecule type" value="Genomic_DNA"/>
</dbReference>
<dbReference type="GO" id="GO:0015031">
    <property type="term" value="P:protein transport"/>
    <property type="evidence" value="ECO:0007669"/>
    <property type="project" value="UniProtKB-KW"/>
</dbReference>
<evidence type="ECO:0000256" key="1">
    <source>
        <dbReference type="ARBA" id="ARBA00004533"/>
    </source>
</evidence>
<keyword evidence="4" id="KW-0997">Cell inner membrane</keyword>
<evidence type="ECO:0000256" key="5">
    <source>
        <dbReference type="ARBA" id="ARBA00022692"/>
    </source>
</evidence>
<name>A0A843YTA0_9BURK</name>
<keyword evidence="13" id="KW-1185">Reference proteome</keyword>
<feature type="domain" description="Type II secretion system protein GspC N-terminal" evidence="11">
    <location>
        <begin position="39"/>
        <end position="154"/>
    </location>
</feature>
<evidence type="ECO:0000256" key="2">
    <source>
        <dbReference type="ARBA" id="ARBA00022448"/>
    </source>
</evidence>
<evidence type="ECO:0000259" key="11">
    <source>
        <dbReference type="Pfam" id="PF11356"/>
    </source>
</evidence>
<dbReference type="Gene3D" id="2.30.30.830">
    <property type="match status" value="1"/>
</dbReference>
<reference evidence="12 13" key="1">
    <citation type="submission" date="2019-10" db="EMBL/GenBank/DDBJ databases">
        <title>Glaciimonas soli sp. nov., a psychrophilic bacterium isolated from the forest soil of a high elevation mountain in Taiwan.</title>
        <authorList>
            <person name="Wang L.-T."/>
            <person name="Shieh W.Y."/>
        </authorList>
    </citation>
    <scope>NUCLEOTIDE SEQUENCE [LARGE SCALE GENOMIC DNA]</scope>
    <source>
        <strain evidence="12 13">GS1</strain>
    </source>
</reference>
<keyword evidence="7 10" id="KW-1133">Transmembrane helix</keyword>
<comment type="caution">
    <text evidence="12">The sequence shown here is derived from an EMBL/GenBank/DDBJ whole genome shotgun (WGS) entry which is preliminary data.</text>
</comment>
<evidence type="ECO:0000256" key="9">
    <source>
        <dbReference type="SAM" id="MobiDB-lite"/>
    </source>
</evidence>
<dbReference type="Proteomes" id="UP000451565">
    <property type="component" value="Unassembled WGS sequence"/>
</dbReference>